<evidence type="ECO:0000256" key="1">
    <source>
        <dbReference type="ARBA" id="ARBA00010139"/>
    </source>
</evidence>
<dbReference type="InterPro" id="IPR020946">
    <property type="entry name" value="Flavin_mOase-like"/>
</dbReference>
<dbReference type="PANTHER" id="PTHR42877:SF4">
    <property type="entry name" value="FAD_NAD(P)-BINDING DOMAIN-CONTAINING PROTEIN-RELATED"/>
    <property type="match status" value="1"/>
</dbReference>
<evidence type="ECO:0000256" key="3">
    <source>
        <dbReference type="ARBA" id="ARBA00022827"/>
    </source>
</evidence>
<proteinExistence type="inferred from homology"/>
<name>A0AA36I4S6_9DINO</name>
<protein>
    <recommendedName>
        <fullName evidence="7">Monooxygenase</fullName>
    </recommendedName>
</protein>
<comment type="caution">
    <text evidence="5">The sequence shown here is derived from an EMBL/GenBank/DDBJ whole genome shotgun (WGS) entry which is preliminary data.</text>
</comment>
<dbReference type="GO" id="GO:0004499">
    <property type="term" value="F:N,N-dimethylaniline monooxygenase activity"/>
    <property type="evidence" value="ECO:0007669"/>
    <property type="project" value="InterPro"/>
</dbReference>
<dbReference type="PANTHER" id="PTHR42877">
    <property type="entry name" value="L-ORNITHINE N(5)-MONOOXYGENASE-RELATED"/>
    <property type="match status" value="1"/>
</dbReference>
<evidence type="ECO:0000313" key="6">
    <source>
        <dbReference type="Proteomes" id="UP001178507"/>
    </source>
</evidence>
<keyword evidence="3" id="KW-0274">FAD</keyword>
<dbReference type="GO" id="GO:0050660">
    <property type="term" value="F:flavin adenine dinucleotide binding"/>
    <property type="evidence" value="ECO:0007669"/>
    <property type="project" value="InterPro"/>
</dbReference>
<dbReference type="AlphaFoldDB" id="A0AA36I4S6"/>
<accession>A0AA36I4S6</accession>
<evidence type="ECO:0000256" key="2">
    <source>
        <dbReference type="ARBA" id="ARBA00022630"/>
    </source>
</evidence>
<dbReference type="Proteomes" id="UP001178507">
    <property type="component" value="Unassembled WGS sequence"/>
</dbReference>
<keyword evidence="4" id="KW-0560">Oxidoreductase</keyword>
<dbReference type="Pfam" id="PF00743">
    <property type="entry name" value="FMO-like"/>
    <property type="match status" value="1"/>
</dbReference>
<keyword evidence="2" id="KW-0285">Flavoprotein</keyword>
<evidence type="ECO:0000256" key="4">
    <source>
        <dbReference type="ARBA" id="ARBA00023002"/>
    </source>
</evidence>
<dbReference type="EMBL" id="CAUJNA010000650">
    <property type="protein sequence ID" value="CAJ1379684.1"/>
    <property type="molecule type" value="Genomic_DNA"/>
</dbReference>
<dbReference type="InterPro" id="IPR036188">
    <property type="entry name" value="FAD/NAD-bd_sf"/>
</dbReference>
<gene>
    <name evidence="5" type="ORF">EVOR1521_LOCUS7856</name>
</gene>
<evidence type="ECO:0008006" key="7">
    <source>
        <dbReference type="Google" id="ProtNLM"/>
    </source>
</evidence>
<evidence type="ECO:0000313" key="5">
    <source>
        <dbReference type="EMBL" id="CAJ1379684.1"/>
    </source>
</evidence>
<keyword evidence="6" id="KW-1185">Reference proteome</keyword>
<dbReference type="Gene3D" id="3.50.50.60">
    <property type="entry name" value="FAD/NAD(P)-binding domain"/>
    <property type="match status" value="2"/>
</dbReference>
<organism evidence="5 6">
    <name type="scientific">Effrenium voratum</name>
    <dbReference type="NCBI Taxonomy" id="2562239"/>
    <lineage>
        <taxon>Eukaryota</taxon>
        <taxon>Sar</taxon>
        <taxon>Alveolata</taxon>
        <taxon>Dinophyceae</taxon>
        <taxon>Suessiales</taxon>
        <taxon>Symbiodiniaceae</taxon>
        <taxon>Effrenium</taxon>
    </lineage>
</organism>
<comment type="similarity">
    <text evidence="1">Belongs to the FAD-binding monooxygenase family.</text>
</comment>
<sequence>MSGIAAVVKLRKAGYTDLTVYEKTDKVGGTWRENQYPGLSCDVPSRWYSFSFALNPDWTHRFSYGPEIQAYMEKTANDFGVTDIVKFNTPVTDLTYAAPHWRLTTGAGEVEQYDIVISATGVLHNPVLPKIEGLDSFEGDMFHTARWDHSVPLEGRKVGIIGTGSTAAQIIGAITSKVGTMNVFQRTPQWMIPLPQREYLGITKWLMRTFPALQKLTYNFYFKTMVKHFGQATVGDQKELAKIQEACSKHLEDAVKDPELRAKLTPDYQAACKRLIFCSDFYPAITSDNANLITEGIERIVPEGIKTVDGKTHELDVLVLATGFDATSFILPTKVTGENGRDLGEAWDGSPRAHRAVGMPGFPNFWMLEGPTGPVGNLSLITITEHQVDYVIAMLNKMRDEGLEGIAPKQTSFDAYNAEMQARVPTTVWASGGCDSWYFDKSGVPNLYPFSPDRYLNDMHDPDFSEYRLIADSRESDAVQAAE</sequence>
<dbReference type="GO" id="GO:0050661">
    <property type="term" value="F:NADP binding"/>
    <property type="evidence" value="ECO:0007669"/>
    <property type="project" value="InterPro"/>
</dbReference>
<dbReference type="SUPFAM" id="SSF51905">
    <property type="entry name" value="FAD/NAD(P)-binding domain"/>
    <property type="match status" value="1"/>
</dbReference>
<reference evidence="5" key="1">
    <citation type="submission" date="2023-08" db="EMBL/GenBank/DDBJ databases">
        <authorList>
            <person name="Chen Y."/>
            <person name="Shah S."/>
            <person name="Dougan E. K."/>
            <person name="Thang M."/>
            <person name="Chan C."/>
        </authorList>
    </citation>
    <scope>NUCLEOTIDE SEQUENCE</scope>
</reference>
<dbReference type="InterPro" id="IPR051209">
    <property type="entry name" value="FAD-bind_Monooxygenase_sf"/>
</dbReference>